<dbReference type="InterPro" id="IPR001138">
    <property type="entry name" value="Zn2Cys6_DnaBD"/>
</dbReference>
<evidence type="ECO:0000313" key="2">
    <source>
        <dbReference type="Proteomes" id="UP000452235"/>
    </source>
</evidence>
<dbReference type="OrthoDB" id="3535343at2759"/>
<dbReference type="AlphaFoldDB" id="A0A5M3ZE30"/>
<organism evidence="1 2">
    <name type="scientific">Aspergillus terreus</name>
    <dbReference type="NCBI Taxonomy" id="33178"/>
    <lineage>
        <taxon>Eukaryota</taxon>
        <taxon>Fungi</taxon>
        <taxon>Dikarya</taxon>
        <taxon>Ascomycota</taxon>
        <taxon>Pezizomycotina</taxon>
        <taxon>Eurotiomycetes</taxon>
        <taxon>Eurotiomycetidae</taxon>
        <taxon>Eurotiales</taxon>
        <taxon>Aspergillaceae</taxon>
        <taxon>Aspergillus</taxon>
        <taxon>Aspergillus subgen. Circumdati</taxon>
    </lineage>
</organism>
<dbReference type="GO" id="GO:0008270">
    <property type="term" value="F:zinc ion binding"/>
    <property type="evidence" value="ECO:0007669"/>
    <property type="project" value="InterPro"/>
</dbReference>
<dbReference type="GO" id="GO:0000981">
    <property type="term" value="F:DNA-binding transcription factor activity, RNA polymerase II-specific"/>
    <property type="evidence" value="ECO:0007669"/>
    <property type="project" value="InterPro"/>
</dbReference>
<dbReference type="GO" id="GO:0009893">
    <property type="term" value="P:positive regulation of metabolic process"/>
    <property type="evidence" value="ECO:0007669"/>
    <property type="project" value="UniProtKB-ARBA"/>
</dbReference>
<name>A0A5M3ZE30_ASPTE</name>
<gene>
    <name evidence="1" type="ORF">ATEIFO6365_0015002300</name>
</gene>
<reference evidence="1 2" key="1">
    <citation type="submission" date="2020-01" db="EMBL/GenBank/DDBJ databases">
        <title>Aspergillus terreus IFO 6365 whole genome shotgun sequence.</title>
        <authorList>
            <person name="Kanamasa S."/>
            <person name="Takahashi H."/>
        </authorList>
    </citation>
    <scope>NUCLEOTIDE SEQUENCE [LARGE SCALE GENOMIC DNA]</scope>
    <source>
        <strain evidence="1 2">IFO 6365</strain>
    </source>
</reference>
<dbReference type="Proteomes" id="UP000452235">
    <property type="component" value="Unassembled WGS sequence"/>
</dbReference>
<dbReference type="VEuPathDB" id="FungiDB:ATEG_09984"/>
<comment type="caution">
    <text evidence="1">The sequence shown here is derived from an EMBL/GenBank/DDBJ whole genome shotgun (WGS) entry which is preliminary data.</text>
</comment>
<dbReference type="PANTHER" id="PTHR38111">
    <property type="entry name" value="ZN(2)-C6 FUNGAL-TYPE DOMAIN-CONTAINING PROTEIN-RELATED"/>
    <property type="match status" value="1"/>
</dbReference>
<sequence>MPQKCALGPYDQRKKVRRCGNCASRKVKCVGGFPCELCVRTGKACQKRSSKPSSEIFVLYEKKNGVPLPKPMSTDAKTLHVDYFVAFLRRNRFAHCTDALVNKLLPLVNASQLFSSIASAIGALDASRRGTCVSYANVESPRFLAFKSYSSSIKSLSTALLDPTVSLRDDVLWATFFLGLFELMVDPSGDGWAKHMLHGTSRLLWAAGPGQTISDSRRAFLQVFRIFEANRAILYGESTILSCPDWAAVFSIYEQGHMDDRESLGRISSVMVQTSVFNARFYQYIATVTDFGNFDPILENFGLEATAIHNEIASLHDQTTNMGLRAKVLALLDHIARSKKPSCTDFPTSMHEFTSGFQQPEPPLVKTEFGTSFIQHKWNDNGSHITSGYLYFSPSQRLVRGDEAYAGGLASSVFDYSNMTKDGLVLNKLTSYGTNGSQPTVWTGYVLSNYPLFTEDVLTRGGAVFGGLVKRNLLEGYVASWNIIYASLPVTVFVDSCGVIVGYDYFSPSLRTRVVTEFFNTALGPVAL</sequence>
<dbReference type="InterPro" id="IPR036864">
    <property type="entry name" value="Zn2-C6_fun-type_DNA-bd_sf"/>
</dbReference>
<dbReference type="VEuPathDB" id="FungiDB:ATEG_09983"/>
<proteinExistence type="predicted"/>
<dbReference type="SUPFAM" id="SSF57701">
    <property type="entry name" value="Zn2/Cys6 DNA-binding domain"/>
    <property type="match status" value="1"/>
</dbReference>
<keyword evidence="2" id="KW-1185">Reference proteome</keyword>
<evidence type="ECO:0000313" key="1">
    <source>
        <dbReference type="EMBL" id="GFF21452.1"/>
    </source>
</evidence>
<protein>
    <submittedName>
        <fullName evidence="1">Uncharacterized protein</fullName>
    </submittedName>
</protein>
<dbReference type="PANTHER" id="PTHR38111:SF2">
    <property type="entry name" value="FINGER DOMAIN PROTEIN, PUTATIVE (AFU_ORTHOLOGUE AFUA_1G01560)-RELATED"/>
    <property type="match status" value="1"/>
</dbReference>
<dbReference type="CDD" id="cd00067">
    <property type="entry name" value="GAL4"/>
    <property type="match status" value="1"/>
</dbReference>
<accession>A0A5M3ZE30</accession>
<dbReference type="InterPro" id="IPR053178">
    <property type="entry name" value="Osmoadaptation_assoc"/>
</dbReference>
<dbReference type="EMBL" id="BLJY01000015">
    <property type="protein sequence ID" value="GFF21452.1"/>
    <property type="molecule type" value="Genomic_DNA"/>
</dbReference>